<dbReference type="Pfam" id="PF07679">
    <property type="entry name" value="I-set"/>
    <property type="match status" value="1"/>
</dbReference>
<accession>A0A8C2F5V1</accession>
<dbReference type="InterPro" id="IPR003599">
    <property type="entry name" value="Ig_sub"/>
</dbReference>
<evidence type="ECO:0000313" key="7">
    <source>
        <dbReference type="Ensembl" id="ENSCCRP00020051291.1"/>
    </source>
</evidence>
<feature type="transmembrane region" description="Helical" evidence="5">
    <location>
        <begin position="133"/>
        <end position="149"/>
    </location>
</feature>
<proteinExistence type="predicted"/>
<dbReference type="SMART" id="SM00408">
    <property type="entry name" value="IGc2"/>
    <property type="match status" value="1"/>
</dbReference>
<dbReference type="InterPro" id="IPR013098">
    <property type="entry name" value="Ig_I-set"/>
</dbReference>
<keyword evidence="5" id="KW-0472">Membrane</keyword>
<evidence type="ECO:0000256" key="1">
    <source>
        <dbReference type="ARBA" id="ARBA00004496"/>
    </source>
</evidence>
<evidence type="ECO:0000256" key="5">
    <source>
        <dbReference type="SAM" id="Phobius"/>
    </source>
</evidence>
<protein>
    <recommendedName>
        <fullName evidence="6">Ig-like domain-containing protein</fullName>
    </recommendedName>
</protein>
<dbReference type="InterPro" id="IPR052385">
    <property type="entry name" value="Obscurin/Obscurin-like_Reg"/>
</dbReference>
<dbReference type="Gene3D" id="2.60.40.10">
    <property type="entry name" value="Immunoglobulins"/>
    <property type="match status" value="1"/>
</dbReference>
<dbReference type="Proteomes" id="UP000694701">
    <property type="component" value="Unplaced"/>
</dbReference>
<dbReference type="PANTHER" id="PTHR35971:SF5">
    <property type="entry name" value="OBSCURIN LIKE CYTOSKELETAL ADAPTOR 1"/>
    <property type="match status" value="1"/>
</dbReference>
<feature type="domain" description="Ig-like" evidence="6">
    <location>
        <begin position="26"/>
        <end position="116"/>
    </location>
</feature>
<dbReference type="InterPro" id="IPR007110">
    <property type="entry name" value="Ig-like_dom"/>
</dbReference>
<evidence type="ECO:0000256" key="4">
    <source>
        <dbReference type="ARBA" id="ARBA00023157"/>
    </source>
</evidence>
<evidence type="ECO:0000256" key="2">
    <source>
        <dbReference type="ARBA" id="ARBA00022490"/>
    </source>
</evidence>
<evidence type="ECO:0000256" key="3">
    <source>
        <dbReference type="ARBA" id="ARBA00022553"/>
    </source>
</evidence>
<keyword evidence="2" id="KW-0963">Cytoplasm</keyword>
<dbReference type="InterPro" id="IPR036179">
    <property type="entry name" value="Ig-like_dom_sf"/>
</dbReference>
<keyword evidence="5" id="KW-0812">Transmembrane</keyword>
<dbReference type="PROSITE" id="PS50835">
    <property type="entry name" value="IG_LIKE"/>
    <property type="match status" value="1"/>
</dbReference>
<evidence type="ECO:0000313" key="8">
    <source>
        <dbReference type="Proteomes" id="UP000694701"/>
    </source>
</evidence>
<dbReference type="AlphaFoldDB" id="A0A8C2F5V1"/>
<evidence type="ECO:0000259" key="6">
    <source>
        <dbReference type="PROSITE" id="PS50835"/>
    </source>
</evidence>
<reference evidence="7" key="1">
    <citation type="submission" date="2025-08" db="UniProtKB">
        <authorList>
            <consortium name="Ensembl"/>
        </authorList>
    </citation>
    <scope>IDENTIFICATION</scope>
</reference>
<dbReference type="PANTHER" id="PTHR35971">
    <property type="entry name" value="SI:DKEY-31G6.6"/>
    <property type="match status" value="1"/>
</dbReference>
<dbReference type="InterPro" id="IPR003598">
    <property type="entry name" value="Ig_sub2"/>
</dbReference>
<dbReference type="InterPro" id="IPR013783">
    <property type="entry name" value="Ig-like_fold"/>
</dbReference>
<dbReference type="GO" id="GO:0005737">
    <property type="term" value="C:cytoplasm"/>
    <property type="evidence" value="ECO:0007669"/>
    <property type="project" value="UniProtKB-SubCell"/>
</dbReference>
<organism evidence="7 8">
    <name type="scientific">Cyprinus carpio</name>
    <name type="common">Common carp</name>
    <dbReference type="NCBI Taxonomy" id="7962"/>
    <lineage>
        <taxon>Eukaryota</taxon>
        <taxon>Metazoa</taxon>
        <taxon>Chordata</taxon>
        <taxon>Craniata</taxon>
        <taxon>Vertebrata</taxon>
        <taxon>Euteleostomi</taxon>
        <taxon>Actinopterygii</taxon>
        <taxon>Neopterygii</taxon>
        <taxon>Teleostei</taxon>
        <taxon>Ostariophysi</taxon>
        <taxon>Cypriniformes</taxon>
        <taxon>Cyprinidae</taxon>
        <taxon>Cyprininae</taxon>
        <taxon>Cyprinus</taxon>
    </lineage>
</organism>
<sequence length="150" mass="16996">MLEGRLTKLLINNLVEGDAGNYTSLPITFKQELKNQEGEEGNNITLRCELSKASADVKWLKGEEVLKHGEKYQLRQIATKMELVIRKAIPEDSGVYFCVCKNTSATLRVIGNATLTVKGGNSLKHICTNFKDYFIILIITIIFFIIIYYF</sequence>
<dbReference type="Ensembl" id="ENSCCRT00020055866.1">
    <property type="protein sequence ID" value="ENSCCRP00020051291.1"/>
    <property type="gene ID" value="ENSCCRG00020022837.1"/>
</dbReference>
<comment type="subcellular location">
    <subcellularLocation>
        <location evidence="1">Cytoplasm</location>
    </subcellularLocation>
</comment>
<dbReference type="FunFam" id="2.60.40.10:FF:000228">
    <property type="entry name" value="obscurin isoform X4"/>
    <property type="match status" value="1"/>
</dbReference>
<keyword evidence="3" id="KW-0597">Phosphoprotein</keyword>
<dbReference type="SUPFAM" id="SSF48726">
    <property type="entry name" value="Immunoglobulin"/>
    <property type="match status" value="1"/>
</dbReference>
<dbReference type="SMART" id="SM00409">
    <property type="entry name" value="IG"/>
    <property type="match status" value="1"/>
</dbReference>
<keyword evidence="5" id="KW-1133">Transmembrane helix</keyword>
<name>A0A8C2F5V1_CYPCA</name>
<keyword evidence="4" id="KW-1015">Disulfide bond</keyword>